<feature type="domain" description="Integrase catalytic" evidence="7">
    <location>
        <begin position="190"/>
        <end position="283"/>
    </location>
</feature>
<dbReference type="InterPro" id="IPR000477">
    <property type="entry name" value="RT_dom"/>
</dbReference>
<keyword evidence="2" id="KW-0064">Aspartyl protease</keyword>
<dbReference type="PANTHER" id="PTHR37984">
    <property type="entry name" value="PROTEIN CBG26694"/>
    <property type="match status" value="1"/>
</dbReference>
<dbReference type="Gene3D" id="3.30.70.270">
    <property type="match status" value="2"/>
</dbReference>
<dbReference type="InterPro" id="IPR041577">
    <property type="entry name" value="RT_RNaseH_2"/>
</dbReference>
<dbReference type="InterPro" id="IPR043128">
    <property type="entry name" value="Rev_trsase/Diguanyl_cyclase"/>
</dbReference>
<dbReference type="InterPro" id="IPR012337">
    <property type="entry name" value="RNaseH-like_sf"/>
</dbReference>
<dbReference type="Pfam" id="PF00078">
    <property type="entry name" value="RVT_1"/>
    <property type="match status" value="1"/>
</dbReference>
<sequence>MENSVQVPKFDGKNFASWKFRIVSILEGKELDDLLEGDTPEDEVKFKEWKKKDAQAKGISTCAMTDSLVALILNCKTSKDIWIALHERYEGEKKKNIIEARNYVSRLTMKKEENWEEYLYRAETLLEQARNLGAEIEDQEFTTSVIRGLPQKYNLVALQLNCQMKNMDTCQVCIQAKHPRTPFKPVLYPQSTRPLDLIHIDLIGPIQEESIGGAKYVLTLVDDFSRKIFVEFLSSKLETFDIIRSFIEEIEKEKEIKVKQLRSDNGKEFTNHQMTQYLKEETIPENSEEVENHDDHSHSDLENQDEHSELPYNLRPNLKDKLYYELSSDDEPIEDNEDKDPTYDPAVGALKLSHGNLLASSYEKAINHPDSPLWQQAMDKEIHSLQNHHVWDLTELPEGAKTIKSKWIFSKKMDPQTNQEIYKARLVALGCSQEYGTDYTETFSPVMKTDSFRTLLAYATMAGYEFHHFDIETAFLYGKLSETIYMTQPPGYQDDKKNTSSVLEFPGSLRSTTADRHLHSGRLRFRSARGHVHSSRPLSRSARGSQLIDMPLIHEALATYKCCITFDIESQIQFQFCLLKTSNMHIVVTEKTKSATEALRAFRSFKDIRSGKGPMSCYSLRRMIKSFEETGSLEAKPRSGRPSTCKSVAVTVLQNAEAIETLSTYEEELYQVKEASSPMEQLLAKMEDLEKQVSELRLERSRSRYENRTYSRPRSNSRKRFNPDAEEDKPKTAITTPFGLFEFNVMSFGLRNAPSTFQRCIHQTLQNLDFTFPYLDDILIASESEEEHQNHLKIVFERFSKYGLRINMEKSVFGVKEIEFLGYLITPEGFSPLPERVEVIQEYKLPTTIQELRAFLSMLNFYRPFLKDAAETQSILHDYLKGSKKKDKRLINWTEEAKEIFNKCKNDLAKATLLSYPNSELPLSLCTDASNWAIGAVLQQYENEAWKPIAFFSKKLNESQKNYSTYDRELLSIYMSIKHFKYMLEGRTFKIFTDHKPLVFAFKQRNDKASPRQVRQLQYISQFSTDIIYIKGEQNIVADNLSRIEDITKIIDYDEIAKEQDKDKELIELINSNKSLKFKRYPLPSGKSLWCDTSTENIRPFVPKQFRMKIFQQIHGLSHPGIKTSVKDMTSRFIWPDIKRNIKEWAQTCIQCQRNKTSRHTKSEIKQFKEPDERFSTVHIDLIGPFPPSNVYVYCLTCIDRFTGWIEAIPIRNETAETVARAFYEGWITRFGVPYEVITDQGRQFTSELFKTLATLCGVKLKHTTAYHPQSNGKIERFHRTLKAAIRAHNSNKWTESIPTVLLGLRAALRKDSDYSLTQMVYGKTIKLPGEFFDAPKISTTPETFLHKLQKQIESLKPKLTRHNTSPKIFVFKDLETCSHVFLKTCRVRKSLEPAYEGPFKVTSRTDKYFSIEIKGKEINVSIDRLKPAYILKEEEDIATTPGVAGDPRLAPPGADKEPSASAAPKMSRSGRTIRTPVRFRDKVECYPGFRSLKYTTPVWSHHTQSIAFFPKRLGLGFRFGNWPSRPHDFWRIGLLKWIDFSSEVTIRCKKGLLFMPSEQPFAGYQTPFLLPFAQLSVVAVNFLEHSVGFSGTFLPVEGEQQNFPQMGTFWLGNHHFPRAPEIFHDLNFSKTPRMLMPPRCRVSIDNKVELVDWRLKTALLDTANAESWTYVYTRGLPSEFCARANSLVISTSPRVESILESKDLINFLIEDPPGEETERQKWKIKDSQAKGIITCAMTDSQVSLILTCKTSKQIWASLTKGYEGDIKKKSIEARNNVSRLHMYPEESWKDYLHRSEKLLENARIMGATIDDEEFIYSVIKGLPQKYNIIAMQINTMNNPTLSDVKSQFLLYQERYHEKDISSSSAHKASQSESKKFYPKNKFKYKPECYICNKRGHKANDCWHNPKIKGNNNKREDLNKPSTSGYKPKFRNQQKQTGNSHNEKAANCLIAKNQEKSEQEWIIDSGATSHMTSCFELLKDSENKERKIILADDTQIESKAIGNVKIKTKEENLLILKDVLFVPQIKGNLLSVGKLLQDYQRIIFSKDKCTIIDFKDQVILEAPKIDDFYIINSSGSRDEEDKVFKVNWDIWHKRLGHPNENYMTIMKNKNLVYKFDCISKGDLNDCITCIKSKYSRKPTVSHLKVFGCKVEFWTPKHKRSKFEKITKTGMFVGYSSCRKAYRICNPENFTITETRDVSFLENQKGAELLTYKEQDSTDYSIIKIDGPAEEEETNSSSGDEESSVEIQNPASNTRYNFRHTHRPGFYYEPSLNEEEYEENSIIQAPNDTLLMTQYQNHIPKTYKEAIECPQASKWTEAMKKEINSLLEHHVWDIEPLPKGTKPIKSKWIFTIKNDPIIGKRYKARLVAAGYSQKYGIDYYQTFSPVISSDTLRILLCYAAMQNYDFKNYDIETAYLYGDLQEKQYMLQPEGFEMGDKNMVCKLKKAIYGLHLSAKVFYDTLKSHLLDEGFKNLTSDKCVFIYEKNNSKIILGIYVDNILAIYSDSNILNQAISKIENKFKLKENTKNTNLLGMEIYKENGKIFINQKAYIENILIKFEMENCKTKSTPLDVNIDFSQYENSKKCDPKKYQEILGNLLFLSVKTRPDLSFPLTQLSKYSQDPREIHFGALKGIFGYLKKTINFALCYKKGNTQLTGFSDASWKDGKLKNKTVTGYLFTVGDNLISWNSKFQAQPSLSTCDSELQSLLSCCKKSIHLQYIIEELFQLENGYQPTKIYCDNISAIKLCTNFNISANSAHMIRAISYLHEQIISNNFILEYIQSENNLSDF</sequence>
<protein>
    <recommendedName>
        <fullName evidence="1">RNA-directed DNA polymerase</fullName>
        <ecNumber evidence="1">2.7.7.49</ecNumber>
    </recommendedName>
</protein>
<gene>
    <name evidence="8" type="ORF">LAZ67_21001652</name>
</gene>
<keyword evidence="4" id="KW-0863">Zinc-finger</keyword>
<dbReference type="InterPro" id="IPR050951">
    <property type="entry name" value="Retrovirus_Pol_polyprotein"/>
</dbReference>
<accession>A0ABY6LN65</accession>
<keyword evidence="4" id="KW-0479">Metal-binding</keyword>
<dbReference type="CDD" id="cd01647">
    <property type="entry name" value="RT_LTR"/>
    <property type="match status" value="1"/>
</dbReference>
<dbReference type="InterPro" id="IPR043502">
    <property type="entry name" value="DNA/RNA_pol_sf"/>
</dbReference>
<dbReference type="SUPFAM" id="SSF53098">
    <property type="entry name" value="Ribonuclease H-like"/>
    <property type="match status" value="2"/>
</dbReference>
<feature type="region of interest" description="Disordered" evidence="5">
    <location>
        <begin position="1905"/>
        <end position="1942"/>
    </location>
</feature>
<dbReference type="Pfam" id="PF25597">
    <property type="entry name" value="SH3_retrovirus"/>
    <property type="match status" value="1"/>
</dbReference>
<dbReference type="EC" id="2.7.7.49" evidence="1"/>
<feature type="region of interest" description="Disordered" evidence="5">
    <location>
        <begin position="282"/>
        <end position="312"/>
    </location>
</feature>
<evidence type="ECO:0000259" key="7">
    <source>
        <dbReference type="PROSITE" id="PS50994"/>
    </source>
</evidence>
<dbReference type="InterPro" id="IPR013103">
    <property type="entry name" value="RVT_2"/>
</dbReference>
<feature type="region of interest" description="Disordered" evidence="5">
    <location>
        <begin position="2226"/>
        <end position="2257"/>
    </location>
</feature>
<dbReference type="Pfam" id="PF07727">
    <property type="entry name" value="RVT_2"/>
    <property type="match status" value="2"/>
</dbReference>
<evidence type="ECO:0000256" key="2">
    <source>
        <dbReference type="ARBA" id="ARBA00022750"/>
    </source>
</evidence>
<keyword evidence="2" id="KW-0645">Protease</keyword>
<dbReference type="InterPro" id="IPR041588">
    <property type="entry name" value="Integrase_H2C2"/>
</dbReference>
<dbReference type="InterPro" id="IPR036397">
    <property type="entry name" value="RNaseH_sf"/>
</dbReference>
<dbReference type="PANTHER" id="PTHR37984:SF5">
    <property type="entry name" value="PROTEIN NYNRIN-LIKE"/>
    <property type="match status" value="1"/>
</dbReference>
<dbReference type="PROSITE" id="PS50994">
    <property type="entry name" value="INTEGRASE"/>
    <property type="match status" value="2"/>
</dbReference>
<organism evidence="8 9">
    <name type="scientific">Cordylochernes scorpioides</name>
    <dbReference type="NCBI Taxonomy" id="51811"/>
    <lineage>
        <taxon>Eukaryota</taxon>
        <taxon>Metazoa</taxon>
        <taxon>Ecdysozoa</taxon>
        <taxon>Arthropoda</taxon>
        <taxon>Chelicerata</taxon>
        <taxon>Arachnida</taxon>
        <taxon>Pseudoscorpiones</taxon>
        <taxon>Cheliferoidea</taxon>
        <taxon>Chernetidae</taxon>
        <taxon>Cordylochernes</taxon>
    </lineage>
</organism>
<proteinExistence type="predicted"/>
<evidence type="ECO:0000256" key="5">
    <source>
        <dbReference type="SAM" id="MobiDB-lite"/>
    </source>
</evidence>
<dbReference type="PROSITE" id="PS50158">
    <property type="entry name" value="ZF_CCHC"/>
    <property type="match status" value="1"/>
</dbReference>
<feature type="compositionally biased region" description="Polar residues" evidence="5">
    <location>
        <begin position="2244"/>
        <end position="2255"/>
    </location>
</feature>
<dbReference type="InterPro" id="IPR001878">
    <property type="entry name" value="Znf_CCHC"/>
</dbReference>
<feature type="region of interest" description="Disordered" evidence="5">
    <location>
        <begin position="1441"/>
        <end position="1470"/>
    </location>
</feature>
<dbReference type="CDD" id="cd09274">
    <property type="entry name" value="RNase_HI_RT_Ty3"/>
    <property type="match status" value="1"/>
</dbReference>
<dbReference type="SMART" id="SM00343">
    <property type="entry name" value="ZnF_C2HC"/>
    <property type="match status" value="1"/>
</dbReference>
<name>A0ABY6LN65_9ARAC</name>
<dbReference type="Gene3D" id="1.10.340.70">
    <property type="match status" value="1"/>
</dbReference>
<dbReference type="SUPFAM" id="SSF56672">
    <property type="entry name" value="DNA/RNA polymerases"/>
    <property type="match status" value="2"/>
</dbReference>
<feature type="compositionally biased region" description="Acidic residues" evidence="5">
    <location>
        <begin position="2227"/>
        <end position="2243"/>
    </location>
</feature>
<dbReference type="Pfam" id="PF14223">
    <property type="entry name" value="Retrotran_gag_2"/>
    <property type="match status" value="2"/>
</dbReference>
<evidence type="ECO:0000259" key="6">
    <source>
        <dbReference type="PROSITE" id="PS50158"/>
    </source>
</evidence>
<dbReference type="CDD" id="cd09272">
    <property type="entry name" value="RNase_HI_RT_Ty1"/>
    <property type="match status" value="1"/>
</dbReference>
<dbReference type="InterPro" id="IPR025724">
    <property type="entry name" value="GAG-pre-integrase_dom"/>
</dbReference>
<evidence type="ECO:0000256" key="4">
    <source>
        <dbReference type="PROSITE-ProRule" id="PRU00047"/>
    </source>
</evidence>
<keyword evidence="2" id="KW-0378">Hydrolase</keyword>
<feature type="domain" description="CCHC-type" evidence="6">
    <location>
        <begin position="1889"/>
        <end position="1902"/>
    </location>
</feature>
<reference evidence="8 9" key="1">
    <citation type="submission" date="2022-01" db="EMBL/GenBank/DDBJ databases">
        <title>A chromosomal length assembly of Cordylochernes scorpioides.</title>
        <authorList>
            <person name="Zeh D."/>
            <person name="Zeh J."/>
        </authorList>
    </citation>
    <scope>NUCLEOTIDE SEQUENCE [LARGE SCALE GENOMIC DNA]</scope>
    <source>
        <strain evidence="8">IN4F17</strain>
        <tissue evidence="8">Whole Body</tissue>
    </source>
</reference>
<feature type="compositionally biased region" description="Polar residues" evidence="5">
    <location>
        <begin position="1920"/>
        <end position="1940"/>
    </location>
</feature>
<dbReference type="EMBL" id="CP092883">
    <property type="protein sequence ID" value="UYV82299.1"/>
    <property type="molecule type" value="Genomic_DNA"/>
</dbReference>
<evidence type="ECO:0000256" key="1">
    <source>
        <dbReference type="ARBA" id="ARBA00012493"/>
    </source>
</evidence>
<dbReference type="Pfam" id="PF22936">
    <property type="entry name" value="Pol_BBD"/>
    <property type="match status" value="1"/>
</dbReference>
<dbReference type="Pfam" id="PF13976">
    <property type="entry name" value="gag_pre-integrs"/>
    <property type="match status" value="1"/>
</dbReference>
<dbReference type="Pfam" id="PF17921">
    <property type="entry name" value="Integrase_H2C2"/>
    <property type="match status" value="1"/>
</dbReference>
<dbReference type="Proteomes" id="UP001235939">
    <property type="component" value="Chromosome 21"/>
</dbReference>
<dbReference type="InterPro" id="IPR054722">
    <property type="entry name" value="PolX-like_BBD"/>
</dbReference>
<evidence type="ECO:0000313" key="9">
    <source>
        <dbReference type="Proteomes" id="UP001235939"/>
    </source>
</evidence>
<evidence type="ECO:0000313" key="8">
    <source>
        <dbReference type="EMBL" id="UYV82299.1"/>
    </source>
</evidence>
<evidence type="ECO:0000256" key="3">
    <source>
        <dbReference type="ARBA" id="ARBA00023268"/>
    </source>
</evidence>
<dbReference type="InterPro" id="IPR057670">
    <property type="entry name" value="SH3_retrovirus"/>
</dbReference>
<keyword evidence="4" id="KW-0862">Zinc</keyword>
<feature type="domain" description="Integrase catalytic" evidence="7">
    <location>
        <begin position="1167"/>
        <end position="1337"/>
    </location>
</feature>
<dbReference type="Pfam" id="PF00665">
    <property type="entry name" value="rve"/>
    <property type="match status" value="2"/>
</dbReference>
<dbReference type="Gene3D" id="3.30.420.10">
    <property type="entry name" value="Ribonuclease H-like superfamily/Ribonuclease H"/>
    <property type="match status" value="2"/>
</dbReference>
<dbReference type="InterPro" id="IPR001584">
    <property type="entry name" value="Integrase_cat-core"/>
</dbReference>
<keyword evidence="9" id="KW-1185">Reference proteome</keyword>
<dbReference type="Pfam" id="PF17919">
    <property type="entry name" value="RT_RNaseH_2"/>
    <property type="match status" value="1"/>
</dbReference>
<feature type="region of interest" description="Disordered" evidence="5">
    <location>
        <begin position="704"/>
        <end position="730"/>
    </location>
</feature>
<feature type="compositionally biased region" description="Basic and acidic residues" evidence="5">
    <location>
        <begin position="293"/>
        <end position="309"/>
    </location>
</feature>
<keyword evidence="3" id="KW-0511">Multifunctional enzyme</keyword>
<dbReference type="Gene3D" id="3.10.10.10">
    <property type="entry name" value="HIV Type 1 Reverse Transcriptase, subunit A, domain 1"/>
    <property type="match status" value="1"/>
</dbReference>